<feature type="domain" description="Glycoamylase-like" evidence="2">
    <location>
        <begin position="212"/>
        <end position="457"/>
    </location>
</feature>
<organism evidence="3 4">
    <name type="scientific">Massilia rubra</name>
    <dbReference type="NCBI Taxonomy" id="2607910"/>
    <lineage>
        <taxon>Bacteria</taxon>
        <taxon>Pseudomonadati</taxon>
        <taxon>Pseudomonadota</taxon>
        <taxon>Betaproteobacteria</taxon>
        <taxon>Burkholderiales</taxon>
        <taxon>Oxalobacteraceae</taxon>
        <taxon>Telluria group</taxon>
        <taxon>Massilia</taxon>
    </lineage>
</organism>
<name>A0ABX0LXX8_9BURK</name>
<dbReference type="Pfam" id="PF10091">
    <property type="entry name" value="Glycoamylase"/>
    <property type="match status" value="1"/>
</dbReference>
<evidence type="ECO:0000313" key="4">
    <source>
        <dbReference type="Proteomes" id="UP000785613"/>
    </source>
</evidence>
<dbReference type="InterPro" id="IPR016883">
    <property type="entry name" value="UCP028431"/>
</dbReference>
<keyword evidence="4" id="KW-1185">Reference proteome</keyword>
<comment type="caution">
    <text evidence="3">The sequence shown here is derived from an EMBL/GenBank/DDBJ whole genome shotgun (WGS) entry which is preliminary data.</text>
</comment>
<dbReference type="EMBL" id="VUYU01000023">
    <property type="protein sequence ID" value="NHZ37021.1"/>
    <property type="molecule type" value="Genomic_DNA"/>
</dbReference>
<gene>
    <name evidence="3" type="ORF">F0185_25980</name>
</gene>
<dbReference type="Gene3D" id="1.50.10.140">
    <property type="match status" value="1"/>
</dbReference>
<protein>
    <recommendedName>
        <fullName evidence="2">Glycoamylase-like domain-containing protein</fullName>
    </recommendedName>
</protein>
<evidence type="ECO:0000313" key="3">
    <source>
        <dbReference type="EMBL" id="NHZ37021.1"/>
    </source>
</evidence>
<dbReference type="InterPro" id="IPR019282">
    <property type="entry name" value="Glycoamylase-like_cons_dom"/>
</dbReference>
<evidence type="ECO:0000259" key="2">
    <source>
        <dbReference type="Pfam" id="PF10091"/>
    </source>
</evidence>
<feature type="signal peptide" evidence="1">
    <location>
        <begin position="1"/>
        <end position="25"/>
    </location>
</feature>
<dbReference type="Proteomes" id="UP000785613">
    <property type="component" value="Unassembled WGS sequence"/>
</dbReference>
<feature type="chain" id="PRO_5046678356" description="Glycoamylase-like domain-containing protein" evidence="1">
    <location>
        <begin position="26"/>
        <end position="480"/>
    </location>
</feature>
<dbReference type="PIRSF" id="PIRSF028431">
    <property type="entry name" value="UCP028431"/>
    <property type="match status" value="1"/>
</dbReference>
<accession>A0ABX0LXX8</accession>
<reference evidence="3 4" key="1">
    <citation type="submission" date="2019-09" db="EMBL/GenBank/DDBJ databases">
        <title>Taxonomy of Antarctic Massilia spp.: description of Massilia rubra sp. nov., Massilia aquatica sp. nov., Massilia mucilaginosa sp. nov., Massilia frigida sp. nov. isolated from streams, lakes and regoliths.</title>
        <authorList>
            <person name="Holochova P."/>
            <person name="Sedlacek I."/>
            <person name="Kralova S."/>
            <person name="Maslanova I."/>
            <person name="Busse H.-J."/>
            <person name="Stankova E."/>
            <person name="Vrbovska V."/>
            <person name="Kovarovic V."/>
            <person name="Bartak M."/>
            <person name="Svec P."/>
            <person name="Pantucek R."/>
        </authorList>
    </citation>
    <scope>NUCLEOTIDE SEQUENCE [LARGE SCALE GENOMIC DNA]</scope>
    <source>
        <strain evidence="3 4">CCM 8692</strain>
    </source>
</reference>
<sequence>MRKRLMPMAALVGAIATMPLAPAHGAPAGAAAGPAAGPAAALLDDLSERTFRFFWETANPVNGLVPDRYPSPSFSSIAAVGFGLTAYPIGIERGYITRAQARERVLATLRFFRNAPQGKQAQGMSGYKGFFYHFLDMKTGVRSSNSELSTVDTALLIAGVLHMQSYFDGPGEEEMEIRRLADELYERVDWQWAQARPPAIVLGWHPETGMLPYDWRGYNEAMLVYVLALASPTHPVDPKAWDEWTSTYDRTWGTSWGQEHLGFASHFGHQYSHVWIDFRGIQDAYMRKRGIDYFENSRRATYAQQAYAVANPLGCKGYGANLWGVTASDGPADATITDGGKRRKFRSYAGRGMGKEHYDDCTIAPTGAAASIAFAPEIAIPAMTDMHARYGKQIYGKYGFLDAFNPSFDFGIKLANGRRVPGFGWIDTDYLGIDQGPILAMIANHRDESVWRVMRGNPVIRTGLRRAGFSGGWLENGAKP</sequence>
<dbReference type="RefSeq" id="WP_167229480.1">
    <property type="nucleotide sequence ID" value="NZ_VUYU01000023.1"/>
</dbReference>
<evidence type="ECO:0000256" key="1">
    <source>
        <dbReference type="SAM" id="SignalP"/>
    </source>
</evidence>
<proteinExistence type="predicted"/>
<keyword evidence="1" id="KW-0732">Signal</keyword>